<reference evidence="13 14" key="1">
    <citation type="journal article" date="2016" name="Nat. Biotechnol.">
        <title>Measurement of bacterial replication rates in microbial communities.</title>
        <authorList>
            <person name="Brown C.T."/>
            <person name="Olm M.R."/>
            <person name="Thomas B.C."/>
            <person name="Banfield J.F."/>
        </authorList>
    </citation>
    <scope>NUCLEOTIDE SEQUENCE [LARGE SCALE GENOMIC DNA]</scope>
    <source>
        <strain evidence="13">46_33</strain>
    </source>
</reference>
<keyword evidence="3" id="KW-0031">Aminopeptidase</keyword>
<sequence length="414" mass="45656">MSMQERLTERFLRYAAVPSQSKEGCAVVPSTPGQWDMAKLLKEDLAELGLVDLEISEFCVLTGRLPANLPAGHAPVPNVGWVAHMDTVDVNLSPEVHPQIVKNYQGGDVLLNAEKQIYIKVSEHPELNQYIGSDLITSDGTSVLGADNKAAVANLMVALETIIKENRPHGEIYVAFVPDEEVGLCGSKKMDFSKFPVEFAYTIDCCELGEVVYQTFNAGSAHIKIKGVTAHPMSAKNTLVNPALVAVDIINCFDRMQTPEHTEGTEGFIWVQAIKSNAAEATLDIKIRDHNKKMYEARKEFIRHAVEYVQAKNPKAGIELNITDVYGNIADALNDDNRKCVEYIFEAMKELDIEPKDIAMRGGTDGSFISTKGIPTPNYFTGALNFHSNCEFMPMAAVEKSCLMTLKLVELITK</sequence>
<feature type="binding site" evidence="11">
    <location>
        <position position="84"/>
    </location>
    <ligand>
        <name>Zn(2+)</name>
        <dbReference type="ChEBI" id="CHEBI:29105"/>
        <label>1</label>
    </ligand>
</feature>
<dbReference type="Pfam" id="PF07687">
    <property type="entry name" value="M20_dimer"/>
    <property type="match status" value="1"/>
</dbReference>
<dbReference type="GO" id="GO:0045148">
    <property type="term" value="F:tripeptide aminopeptidase activity"/>
    <property type="evidence" value="ECO:0007669"/>
    <property type="project" value="UniProtKB-UniRule"/>
</dbReference>
<gene>
    <name evidence="13" type="ORF">BHW43_07205</name>
</gene>
<feature type="binding site" evidence="11">
    <location>
        <position position="147"/>
    </location>
    <ligand>
        <name>Zn(2+)</name>
        <dbReference type="ChEBI" id="CHEBI:29105"/>
        <label>2</label>
    </ligand>
</feature>
<feature type="domain" description="Peptidase M20 dimerisation" evidence="12">
    <location>
        <begin position="214"/>
        <end position="315"/>
    </location>
</feature>
<dbReference type="RefSeq" id="WP_303680035.1">
    <property type="nucleotide sequence ID" value="NZ_DAWEJP010000048.1"/>
</dbReference>
<evidence type="ECO:0000256" key="4">
    <source>
        <dbReference type="ARBA" id="ARBA00022670"/>
    </source>
</evidence>
<keyword evidence="4" id="KW-0645">Protease</keyword>
<evidence type="ECO:0000256" key="11">
    <source>
        <dbReference type="PIRSR" id="PIRSR037215-2"/>
    </source>
</evidence>
<dbReference type="PIRSF" id="PIRSF037215">
    <property type="entry name" value="Peptidase_M20B"/>
    <property type="match status" value="1"/>
</dbReference>
<evidence type="ECO:0000256" key="2">
    <source>
        <dbReference type="ARBA" id="ARBA00009692"/>
    </source>
</evidence>
<evidence type="ECO:0000256" key="7">
    <source>
        <dbReference type="ARBA" id="ARBA00022833"/>
    </source>
</evidence>
<keyword evidence="5 11" id="KW-0479">Metal-binding</keyword>
<keyword evidence="8" id="KW-0482">Metalloprotease</keyword>
<evidence type="ECO:0000256" key="10">
    <source>
        <dbReference type="PIRSR" id="PIRSR037215-1"/>
    </source>
</evidence>
<dbReference type="InterPro" id="IPR001261">
    <property type="entry name" value="ArgE/DapE_CS"/>
</dbReference>
<dbReference type="EMBL" id="MNTG01000032">
    <property type="protein sequence ID" value="OLA37171.1"/>
    <property type="molecule type" value="Genomic_DNA"/>
</dbReference>
<evidence type="ECO:0000256" key="1">
    <source>
        <dbReference type="ARBA" id="ARBA00000870"/>
    </source>
</evidence>
<keyword evidence="6" id="KW-0378">Hydrolase</keyword>
<evidence type="ECO:0000259" key="12">
    <source>
        <dbReference type="Pfam" id="PF07687"/>
    </source>
</evidence>
<evidence type="ECO:0000256" key="8">
    <source>
        <dbReference type="ARBA" id="ARBA00023049"/>
    </source>
</evidence>
<feature type="binding site" evidence="11">
    <location>
        <position position="181"/>
    </location>
    <ligand>
        <name>Zn(2+)</name>
        <dbReference type="ChEBI" id="CHEBI:29105"/>
        <label>2</label>
    </ligand>
</feature>
<evidence type="ECO:0000313" key="13">
    <source>
        <dbReference type="EMBL" id="OLA37171.1"/>
    </source>
</evidence>
<dbReference type="PANTHER" id="PTHR42994">
    <property type="entry name" value="PEPTIDASE T"/>
    <property type="match status" value="1"/>
</dbReference>
<dbReference type="Proteomes" id="UP000186777">
    <property type="component" value="Unassembled WGS sequence"/>
</dbReference>
<dbReference type="SUPFAM" id="SSF53187">
    <property type="entry name" value="Zn-dependent exopeptidases"/>
    <property type="match status" value="1"/>
</dbReference>
<dbReference type="Gene3D" id="3.40.630.10">
    <property type="entry name" value="Zn peptidases"/>
    <property type="match status" value="1"/>
</dbReference>
<dbReference type="Pfam" id="PF01546">
    <property type="entry name" value="Peptidase_M20"/>
    <property type="match status" value="1"/>
</dbReference>
<keyword evidence="7 11" id="KW-0862">Zinc</keyword>
<dbReference type="NCBIfam" id="NF003976">
    <property type="entry name" value="PRK05469.1"/>
    <property type="match status" value="1"/>
</dbReference>
<comment type="cofactor">
    <cofactor evidence="11">
        <name>Zn(2+)</name>
        <dbReference type="ChEBI" id="CHEBI:29105"/>
    </cofactor>
    <text evidence="11">Binds 2 Zn(2+) ions per subunit.</text>
</comment>
<dbReference type="GO" id="GO:0008270">
    <property type="term" value="F:zinc ion binding"/>
    <property type="evidence" value="ECO:0007669"/>
    <property type="project" value="InterPro"/>
</dbReference>
<dbReference type="STRING" id="626940.BHW43_07205"/>
<evidence type="ECO:0000256" key="3">
    <source>
        <dbReference type="ARBA" id="ARBA00022438"/>
    </source>
</evidence>
<feature type="binding site" evidence="11">
    <location>
        <position position="147"/>
    </location>
    <ligand>
        <name>Zn(2+)</name>
        <dbReference type="ChEBI" id="CHEBI:29105"/>
        <label>1</label>
    </ligand>
</feature>
<dbReference type="InterPro" id="IPR010161">
    <property type="entry name" value="Peptidase_M20B"/>
</dbReference>
<protein>
    <recommendedName>
        <fullName evidence="9">Peptidase T</fullName>
        <ecNumber evidence="9">3.4.11.4</ecNumber>
    </recommendedName>
</protein>
<feature type="binding site" evidence="11">
    <location>
        <position position="387"/>
    </location>
    <ligand>
        <name>Zn(2+)</name>
        <dbReference type="ChEBI" id="CHEBI:29105"/>
        <label>2</label>
    </ligand>
</feature>
<evidence type="ECO:0000256" key="5">
    <source>
        <dbReference type="ARBA" id="ARBA00022723"/>
    </source>
</evidence>
<dbReference type="Gene3D" id="3.30.70.360">
    <property type="match status" value="1"/>
</dbReference>
<name>A0A1Q6R465_9FIRM</name>
<evidence type="ECO:0000256" key="6">
    <source>
        <dbReference type="ARBA" id="ARBA00022801"/>
    </source>
</evidence>
<dbReference type="PROSITE" id="PS00759">
    <property type="entry name" value="ARGE_DAPE_CPG2_2"/>
    <property type="match status" value="1"/>
</dbReference>
<comment type="catalytic activity">
    <reaction evidence="1">
        <text>Release of the N-terminal residue from a tripeptide.</text>
        <dbReference type="EC" id="3.4.11.4"/>
    </reaction>
</comment>
<dbReference type="NCBIfam" id="TIGR01882">
    <property type="entry name" value="peptidase-T"/>
    <property type="match status" value="1"/>
</dbReference>
<dbReference type="AlphaFoldDB" id="A0A1Q6R465"/>
<proteinExistence type="inferred from homology"/>
<dbReference type="GO" id="GO:0008237">
    <property type="term" value="F:metallopeptidase activity"/>
    <property type="evidence" value="ECO:0007669"/>
    <property type="project" value="UniProtKB-KW"/>
</dbReference>
<dbReference type="SUPFAM" id="SSF55031">
    <property type="entry name" value="Bacterial exopeptidase dimerisation domain"/>
    <property type="match status" value="1"/>
</dbReference>
<dbReference type="GO" id="GO:0006508">
    <property type="term" value="P:proteolysis"/>
    <property type="evidence" value="ECO:0007669"/>
    <property type="project" value="UniProtKB-UniRule"/>
</dbReference>
<dbReference type="GO" id="GO:0006518">
    <property type="term" value="P:peptide metabolic process"/>
    <property type="evidence" value="ECO:0007669"/>
    <property type="project" value="InterPro"/>
</dbReference>
<evidence type="ECO:0000313" key="14">
    <source>
        <dbReference type="Proteomes" id="UP000186777"/>
    </source>
</evidence>
<comment type="caution">
    <text evidence="13">The sequence shown here is derived from an EMBL/GenBank/DDBJ whole genome shotgun (WGS) entry which is preliminary data.</text>
</comment>
<evidence type="ECO:0000256" key="9">
    <source>
        <dbReference type="NCBIfam" id="TIGR01882"/>
    </source>
</evidence>
<dbReference type="InterPro" id="IPR036264">
    <property type="entry name" value="Bact_exopeptidase_dim_dom"/>
</dbReference>
<dbReference type="PANTHER" id="PTHR42994:SF1">
    <property type="entry name" value="PEPTIDASE T"/>
    <property type="match status" value="1"/>
</dbReference>
<feature type="active site" evidence="10">
    <location>
        <position position="86"/>
    </location>
</feature>
<comment type="similarity">
    <text evidence="2">Belongs to the peptidase M20B family.</text>
</comment>
<accession>A0A1Q6R465</accession>
<dbReference type="NCBIfam" id="NF009920">
    <property type="entry name" value="PRK13381.1"/>
    <property type="match status" value="1"/>
</dbReference>
<organism evidence="13 14">
    <name type="scientific">Phascolarctobacterium succinatutens</name>
    <dbReference type="NCBI Taxonomy" id="626940"/>
    <lineage>
        <taxon>Bacteria</taxon>
        <taxon>Bacillati</taxon>
        <taxon>Bacillota</taxon>
        <taxon>Negativicutes</taxon>
        <taxon>Acidaminococcales</taxon>
        <taxon>Acidaminococcaceae</taxon>
        <taxon>Phascolarctobacterium</taxon>
    </lineage>
</organism>
<dbReference type="InterPro" id="IPR011650">
    <property type="entry name" value="Peptidase_M20_dimer"/>
</dbReference>
<dbReference type="InterPro" id="IPR002933">
    <property type="entry name" value="Peptidase_M20"/>
</dbReference>
<feature type="active site" description="Proton acceptor" evidence="10">
    <location>
        <position position="180"/>
    </location>
</feature>
<feature type="binding site" evidence="11">
    <location>
        <position position="204"/>
    </location>
    <ligand>
        <name>Zn(2+)</name>
        <dbReference type="ChEBI" id="CHEBI:29105"/>
        <label>1</label>
    </ligand>
</feature>
<dbReference type="EC" id="3.4.11.4" evidence="9"/>